<accession>O81427</accession>
<dbReference type="InterPro" id="IPR018289">
    <property type="entry name" value="MULE_transposase_dom"/>
</dbReference>
<dbReference type="GO" id="GO:0008270">
    <property type="term" value="F:zinc ion binding"/>
    <property type="evidence" value="ECO:0007669"/>
    <property type="project" value="UniProtKB-KW"/>
</dbReference>
<dbReference type="AlphaFoldDB" id="O81427"/>
<evidence type="ECO:0000313" key="7">
    <source>
        <dbReference type="EMBL" id="AAC28204.1"/>
    </source>
</evidence>
<reference evidence="7" key="2">
    <citation type="submission" date="1998-07" db="EMBL/GenBank/DDBJ databases">
        <title>The sequence of A. thaliana T24H24.</title>
        <authorList>
            <person name="Courtney L."/>
            <person name="Stoneking T."/>
            <person name="Langston Y."/>
            <person name="Mead K."/>
        </authorList>
    </citation>
    <scope>NUCLEOTIDE SEQUENCE</scope>
</reference>
<feature type="compositionally biased region" description="Low complexity" evidence="5">
    <location>
        <begin position="213"/>
        <end position="222"/>
    </location>
</feature>
<proteinExistence type="predicted"/>
<name>O81427_ARATH</name>
<dbReference type="PANTHER" id="PTHR31973:SF187">
    <property type="entry name" value="MUTATOR TRANSPOSASE MUDRA PROTEIN"/>
    <property type="match status" value="1"/>
</dbReference>
<dbReference type="PANTHER" id="PTHR31973">
    <property type="entry name" value="POLYPROTEIN, PUTATIVE-RELATED"/>
    <property type="match status" value="1"/>
</dbReference>
<dbReference type="InterPro" id="IPR007527">
    <property type="entry name" value="Znf_SWIM"/>
</dbReference>
<evidence type="ECO:0000313" key="8">
    <source>
        <dbReference type="EMBL" id="CAB77882.1"/>
    </source>
</evidence>
<sequence length="946" mass="106333">MSLMGLRTLRDLELKVRHIFGLEKPSISLELSYIFEDRLALLAGVLPGPTMIGSDWQFRCFKSLSIGDKSVNLFVCFREGDSVIVGPACEPRQTSASVVKYFEAGEPTFAGIVQFRDKPVPAVGGGYFAGLLSSVQDNMDAHPPNNHSDFVQSTTVCDLSSQWDISDELLLEALEAVEKSGAFVTAAGVDTSLPAEVPDSGDDSESLAESDESSSLSTGSDLEVSEFDDDTLHENTLQSDKEIVVHEDIGDDDFIEQPPKKKVLLQNTNPGAMTEFLETCQKGISIDQVYGYEDLEPMFGDDDIDAKAAYVDLTKEDDNMFVGRTFASREDFRIALSIYAINRIFRFKFTRYEKHYLVAECYDKKNCDWRVRAHQVGGDSEEYEVRLAKLEHVCKVQTRSRFSKHATSKVVAALLRAKYAKAFCGPRARDLPDSLLREHNVRMTYWKCWKAKELAVETAQGTDESSFSLLPVYLHVLQLANPGTVYHLETELDDIGDDRFKYVFLSLGASVKRLKYIRRVVVVDGTHLFGKYLGCLLTASCQDANFQIFPIAFAVVDSETDHSWTWFMNKLSEIIKDGPDLTFVSDRNQSIFKSVGLVFPQAHHGACLVHIRRNVKGSNIAESLNNALLPARGSPVVALLEFIRKMLARWFESRRKKISRTVGDIPIAVERELMKRFKGALGMSVSAVGSWDFEVVAKDGEQFHVSLEQQSCSCLEFQAIRIPCTHAMAACHDRGLEFRTLVGEMHRLPMWSPTVQAPILLVRDPSEVKVPEEIRSLCLMPPKTKRPAGRPPKLRIHSVGEYEIIHKKMRTEMPDIPDDLLAKIVKLVADDRWWLLGPILKAGRRGRDMVYRDNVLKDACIYSLCSDPSDLYYFRNQDTDVVHQGRYRPFFERCLKAGNKTAIYYEGLRVVAEGCDLNGGIELLAQLVPEDGAPCVLGMRLWRSTI</sequence>
<feature type="region of interest" description="Disordered" evidence="5">
    <location>
        <begin position="192"/>
        <end position="224"/>
    </location>
</feature>
<evidence type="ECO:0000256" key="4">
    <source>
        <dbReference type="PROSITE-ProRule" id="PRU00325"/>
    </source>
</evidence>
<dbReference type="SMART" id="SM00575">
    <property type="entry name" value="ZnF_PMZ"/>
    <property type="match status" value="1"/>
</dbReference>
<dbReference type="EMBL" id="AL161499">
    <property type="protein sequence ID" value="CAB77882.1"/>
    <property type="molecule type" value="Genomic_DNA"/>
</dbReference>
<keyword evidence="1" id="KW-0479">Metal-binding</keyword>
<dbReference type="EMBL" id="AF075598">
    <property type="protein sequence ID" value="AAC28204.1"/>
    <property type="molecule type" value="Genomic_DNA"/>
</dbReference>
<reference key="4">
    <citation type="journal article" date="1999" name="Nature">
        <title>Sequence and analysis of chromosome 4 of the plant Arabidopsis thaliana.</title>
        <authorList>
            <consortium name="EU"/>
            <consortium name="CSHL and WU Arabidopsis Sequencing Project"/>
            <person name="Mayer K."/>
            <person name="Schuller C."/>
            <person name="Wambutt R."/>
            <person name="Murphy G."/>
            <person name="Volckaert G."/>
            <person name="Pohl T."/>
            <person name="Dusterhoft A."/>
            <person name="Stiekema W."/>
            <person name="Entian K.D."/>
            <person name="Terryn N."/>
            <person name="Harris B."/>
            <person name="Ansorge W."/>
            <person name="Brandt P."/>
            <person name="Grivell L."/>
            <person name="Rieger M."/>
            <person name="Weichselgartner M."/>
            <person name="de Simone V."/>
            <person name="Obermaier B."/>
            <person name="Mache R."/>
            <person name="Muller M."/>
            <person name="Kreis M."/>
            <person name="Delseny M."/>
            <person name="Puigdomenech P."/>
            <person name="Watson M."/>
            <person name="Schmidtheini T."/>
            <person name="Reichert B."/>
            <person name="Portatelle D."/>
            <person name="Perez-Alonso M."/>
            <person name="Boutry M."/>
            <person name="Bancroft I."/>
            <person name="Vos P."/>
            <person name="Hoheisel J."/>
            <person name="Zimmermann W."/>
            <person name="Wedler H."/>
            <person name="Ridley P."/>
            <person name="Langham S.A."/>
            <person name="McCullagh B."/>
            <person name="Bilham L."/>
            <person name="Robben J."/>
            <person name="Van der Schueren J."/>
            <person name="Grymonprez B."/>
            <person name="Chuang Y.J."/>
            <person name="Vandenbussche F."/>
            <person name="Braeken M."/>
            <person name="Weltjens I."/>
            <person name="Voet M."/>
            <person name="Bastiaens I."/>
            <person name="Aert R."/>
            <person name="Defoor E."/>
            <person name="Weitzenegger T."/>
            <person name="Bothe G."/>
            <person name="Ramsperger U."/>
            <person name="Hilbert H."/>
            <person name="Braun M."/>
            <person name="Holzer E."/>
            <person name="Brandt A."/>
            <person name="Peters S."/>
            <person name="van Staveren M."/>
            <person name="Dirske W."/>
            <person name="Mooijman P."/>
            <person name="Klein Lankhorst R."/>
            <person name="Rose M."/>
            <person name="Hauf J."/>
            <person name="Kotter P."/>
            <person name="Berneiser S."/>
            <person name="Hempel S."/>
            <person name="Feldpausch M."/>
            <person name="Lamberth S."/>
            <person name="Van den Daele H."/>
            <person name="De Keyser A."/>
            <person name="Buysshaert C."/>
            <person name="Gielen J."/>
            <person name="Villarroel R."/>
            <person name="De Clercq R."/>
            <person name="Van Montagu M."/>
            <person name="Rogers J."/>
            <person name="Cronin A."/>
            <person name="Quail M."/>
            <person name="Bray-Allen S."/>
            <person name="Clark L."/>
            <person name="Doggett J."/>
            <person name="Hall S."/>
            <person name="Kay M."/>
            <person name="Lennard N."/>
            <person name="McLay K."/>
            <person name="Mayes R."/>
            <person name="Pettett A."/>
            <person name="Rajandream M.A."/>
            <person name="Lyne M."/>
            <person name="Benes V."/>
            <person name="Rechmann S."/>
            <person name="Borkova D."/>
            <person name="Blocker H."/>
            <person name="Scharfe M."/>
            <person name="Grimm M."/>
            <person name="Lohnert T.H."/>
            <person name="Dose S."/>
            <person name="de Haan M."/>
            <person name="Maarse A."/>
            <person name="Schafer M."/>
            <person name="Muller-Auer S."/>
            <person name="Gabel C."/>
            <person name="Fuchs M."/>
            <person name="Fartmann B."/>
            <person name="Granderath K."/>
            <person name="Dauner D."/>
            <person name="Herzl A."/>
            <person name="Neumann S."/>
            <person name="Argiriou A."/>
            <person name="Vitale D."/>
            <person name="Liguori R."/>
            <person name="Piravandi E."/>
            <person name="Massenet O."/>
            <person name="Quigley F."/>
            <person name="Clabauld G."/>
            <person name="Mundlein A."/>
            <person name="Felber R."/>
            <person name="Schnabl S."/>
            <person name="Hiller R."/>
            <person name="Schmidt W."/>
            <person name="Lecharny A."/>
            <person name="Aubourg S."/>
            <person name="Chefdor F."/>
            <person name="Cooke R."/>
            <person name="Berger C."/>
            <person name="Montfort A."/>
            <person name="Casacuberta E."/>
            <person name="Gibbons T."/>
            <person name="Weber N."/>
            <person name="Vandenbol M."/>
            <person name="Bargues M."/>
            <person name="Terol J."/>
            <person name="Torres A."/>
            <person name="Perez-Perez A."/>
            <person name="Purnelle B."/>
            <person name="Bent E."/>
            <person name="Johnson S."/>
            <person name="Tacon D."/>
            <person name="Jesse T."/>
            <person name="Heijnen L."/>
            <person name="Schwarz S."/>
            <person name="Scholler P."/>
            <person name="Heber S."/>
            <person name="Francs P."/>
            <person name="Bielke C."/>
            <person name="Frishman D."/>
            <person name="Haase D."/>
            <person name="Lemcke K."/>
            <person name="Mewes H.W."/>
            <person name="Stocker S."/>
            <person name="Zaccaria P."/>
            <person name="Bevan M."/>
            <person name="Wilson R.K."/>
            <person name="de la Bastide M."/>
            <person name="Habermann K."/>
            <person name="Parnell L."/>
            <person name="Dedhia N."/>
            <person name="Gnoj L."/>
            <person name="Schutz K."/>
            <person name="Huang E."/>
            <person name="Spiegel L."/>
            <person name="Sehkon M."/>
            <person name="Murray J."/>
            <person name="Sheet P."/>
            <person name="Cordes M."/>
            <person name="Abu-Threideh J."/>
            <person name="Stoneking T."/>
            <person name="Kalicki J."/>
            <person name="Graves T."/>
            <person name="Harmon G."/>
            <person name="Edwards J."/>
            <person name="Latreille P."/>
            <person name="Courtney L."/>
            <person name="Cloud J."/>
            <person name="Abbott A."/>
            <person name="Scott K."/>
            <person name="Johnson D."/>
            <person name="Minx P."/>
            <person name="Bentley D."/>
            <person name="Fulton B."/>
            <person name="Miller N."/>
            <person name="Greco T."/>
            <person name="Kemp K."/>
            <person name="Kramer J."/>
            <person name="Fulton L."/>
            <person name="Mardis E."/>
            <person name="Dante M."/>
            <person name="Pepin K."/>
            <person name="Hillier L."/>
            <person name="Nelson J."/>
            <person name="Spieth J."/>
            <person name="Ryan E."/>
            <person name="Andrews S."/>
            <person name="Geisel C."/>
            <person name="Layman D."/>
            <person name="Du H."/>
            <person name="Ali J."/>
            <person name="Berghoff A."/>
            <person name="Jones K."/>
            <person name="Drone K."/>
            <person name="Cotton M."/>
            <person name="Joshu C."/>
            <person name="Antonoiu B."/>
            <person name="Zidanic M."/>
            <person name="Strong C."/>
            <person name="Sun H."/>
            <person name="Lamar B."/>
            <person name="Yordan C."/>
            <person name="Ma P."/>
            <person name="Zhong J."/>
            <person name="Preston R."/>
            <person name="Vil D."/>
            <person name="Shekher M."/>
            <person name="Matero A."/>
            <person name="Shah R."/>
            <person name="Swaby I.K."/>
            <person name="O'Shaughnessy A."/>
            <person name="Rodriguez M."/>
            <person name="Hoffmann J."/>
            <person name="Till S."/>
            <person name="Granat S."/>
            <person name="Shohdy N."/>
            <person name="Hasegawa A."/>
            <person name="Hameed A."/>
            <person name="Lodhi M."/>
            <person name="Johnson A."/>
            <person name="Chen E."/>
            <person name="Marra M."/>
            <person name="Martienssen R."/>
            <person name="McCombie W.R."/>
        </authorList>
    </citation>
    <scope>NUCLEOTIDE SEQUENCE [LARGE SCALE GENOMIC DNA]</scope>
    <source>
        <strain>cv. Columbia</strain>
    </source>
</reference>
<dbReference type="Pfam" id="PF03108">
    <property type="entry name" value="DBD_Tnp_Mut"/>
    <property type="match status" value="1"/>
</dbReference>
<keyword evidence="2 4" id="KW-0863">Zinc-finger</keyword>
<reference evidence="7" key="1">
    <citation type="submission" date="1998-07" db="EMBL/GenBank/DDBJ databases">
        <title>The A. thaliana Genome Sequencing Project.</title>
        <authorList>
            <person name="WashU"/>
        </authorList>
    </citation>
    <scope>NUCLEOTIDE SEQUENCE</scope>
</reference>
<evidence type="ECO:0000256" key="2">
    <source>
        <dbReference type="ARBA" id="ARBA00022771"/>
    </source>
</evidence>
<evidence type="ECO:0000259" key="6">
    <source>
        <dbReference type="PROSITE" id="PS50966"/>
    </source>
</evidence>
<reference evidence="8" key="6">
    <citation type="submission" date="2000-03" db="EMBL/GenBank/DDBJ databases">
        <authorList>
            <person name="EU Arabidopsis sequencing project"/>
        </authorList>
    </citation>
    <scope>NUCLEOTIDE SEQUENCE</scope>
</reference>
<evidence type="ECO:0000256" key="1">
    <source>
        <dbReference type="ARBA" id="ARBA00022723"/>
    </source>
</evidence>
<dbReference type="InterPro" id="IPR006564">
    <property type="entry name" value="Znf_PMZ"/>
</dbReference>
<dbReference type="Pfam" id="PF04434">
    <property type="entry name" value="SWIM"/>
    <property type="match status" value="1"/>
</dbReference>
<keyword evidence="3" id="KW-0862">Zinc</keyword>
<dbReference type="InterPro" id="IPR004332">
    <property type="entry name" value="Transposase_MuDR"/>
</dbReference>
<gene>
    <name evidence="7" type="primary">T24H24.6</name>
    <name evidence="8" type="ordered locus">At4g04140</name>
</gene>
<dbReference type="PROSITE" id="PS50966">
    <property type="entry name" value="ZF_SWIM"/>
    <property type="match status" value="1"/>
</dbReference>
<evidence type="ECO:0000256" key="5">
    <source>
        <dbReference type="SAM" id="MobiDB-lite"/>
    </source>
</evidence>
<feature type="domain" description="SWIM-type" evidence="6">
    <location>
        <begin position="703"/>
        <end position="735"/>
    </location>
</feature>
<reference evidence="8" key="5">
    <citation type="submission" date="2000-03" db="EMBL/GenBank/DDBJ databases">
        <authorList>
            <person name="Lamar B."/>
            <person name="Stoneking T."/>
            <person name="Stumpf J."/>
            <person name="Mewes H.W."/>
            <person name="Lemcke K."/>
            <person name="Mayer K.F.X."/>
        </authorList>
    </citation>
    <scope>NUCLEOTIDE SEQUENCE</scope>
</reference>
<reference evidence="7" key="3">
    <citation type="submission" date="1998-08" db="EMBL/GenBank/DDBJ databases">
        <authorList>
            <person name="Waterston R."/>
        </authorList>
    </citation>
    <scope>NUCLEOTIDE SEQUENCE</scope>
</reference>
<dbReference type="Pfam" id="PF10551">
    <property type="entry name" value="MULE"/>
    <property type="match status" value="1"/>
</dbReference>
<dbReference type="PIR" id="T01460">
    <property type="entry name" value="T01460"/>
</dbReference>
<feature type="compositionally biased region" description="Acidic residues" evidence="5">
    <location>
        <begin position="199"/>
        <end position="212"/>
    </location>
</feature>
<protein>
    <submittedName>
        <fullName evidence="8">Putative transposon protein</fullName>
    </submittedName>
    <submittedName>
        <fullName evidence="7">T24H24.6 protein</fullName>
    </submittedName>
</protein>
<organism evidence="7">
    <name type="scientific">Arabidopsis thaliana</name>
    <name type="common">Mouse-ear cress</name>
    <dbReference type="NCBI Taxonomy" id="3702"/>
    <lineage>
        <taxon>Eukaryota</taxon>
        <taxon>Viridiplantae</taxon>
        <taxon>Streptophyta</taxon>
        <taxon>Embryophyta</taxon>
        <taxon>Tracheophyta</taxon>
        <taxon>Spermatophyta</taxon>
        <taxon>Magnoliopsida</taxon>
        <taxon>eudicotyledons</taxon>
        <taxon>Gunneridae</taxon>
        <taxon>Pentapetalae</taxon>
        <taxon>rosids</taxon>
        <taxon>malvids</taxon>
        <taxon>Brassicales</taxon>
        <taxon>Brassicaceae</taxon>
        <taxon>Camelineae</taxon>
        <taxon>Arabidopsis</taxon>
    </lineage>
</organism>
<evidence type="ECO:0000256" key="3">
    <source>
        <dbReference type="ARBA" id="ARBA00022833"/>
    </source>
</evidence>